<name>A0A501XDL6_9SPHN</name>
<sequence>MNQGTDLITTPGGFLAWPISEDEGDEAWTPPEADPTPRLGVVLVNYKGTADTLECLESLLRSDIPLRVAVVENASGDDSEQLIRDWAAGKTLYAAPEGPLGALSSPPLDKPVPIEVIDGDEALRHAPGERTLSLILSDSNLGFAGGNNLGIRYLLKDPNIEAVWLLNNDTVVEPAAARALLFTIRADATQGMIGTVIRYYHAPDKVQALGGMTFNALTGATAGIHGNKPFKSPWDSRAAARQAACVLGASLTVTRRFVETVGLMSDAYFLYYEEMDWARRNASRFSIGFARGSVVYHKHGNSIGSSTKKGGRSAQSEYWLLRARLLFYRKYHPLLLPVIWLQGAALTARRALRRQPKSVKAMTRALFFRPL</sequence>
<evidence type="ECO:0000256" key="2">
    <source>
        <dbReference type="ARBA" id="ARBA00022676"/>
    </source>
</evidence>
<dbReference type="GO" id="GO:0016757">
    <property type="term" value="F:glycosyltransferase activity"/>
    <property type="evidence" value="ECO:0007669"/>
    <property type="project" value="UniProtKB-KW"/>
</dbReference>
<proteinExistence type="inferred from homology"/>
<dbReference type="Proteomes" id="UP000319897">
    <property type="component" value="Unassembled WGS sequence"/>
</dbReference>
<evidence type="ECO:0000313" key="4">
    <source>
        <dbReference type="EMBL" id="TPE58586.1"/>
    </source>
</evidence>
<gene>
    <name evidence="4" type="ORF">FJQ54_16135</name>
</gene>
<keyword evidence="3 4" id="KW-0808">Transferase</keyword>
<dbReference type="OrthoDB" id="9771846at2"/>
<dbReference type="EMBL" id="VFSU01000034">
    <property type="protein sequence ID" value="TPE58586.1"/>
    <property type="molecule type" value="Genomic_DNA"/>
</dbReference>
<dbReference type="AlphaFoldDB" id="A0A501XDL6"/>
<dbReference type="Gene3D" id="3.90.550.10">
    <property type="entry name" value="Spore Coat Polysaccharide Biosynthesis Protein SpsA, Chain A"/>
    <property type="match status" value="1"/>
</dbReference>
<dbReference type="PANTHER" id="PTHR43179">
    <property type="entry name" value="RHAMNOSYLTRANSFERASE WBBL"/>
    <property type="match status" value="1"/>
</dbReference>
<dbReference type="RefSeq" id="WP_140929438.1">
    <property type="nucleotide sequence ID" value="NZ_VFSU01000034.1"/>
</dbReference>
<comment type="caution">
    <text evidence="4">The sequence shown here is derived from an EMBL/GenBank/DDBJ whole genome shotgun (WGS) entry which is preliminary data.</text>
</comment>
<keyword evidence="5" id="KW-1185">Reference proteome</keyword>
<dbReference type="InterPro" id="IPR029044">
    <property type="entry name" value="Nucleotide-diphossugar_trans"/>
</dbReference>
<evidence type="ECO:0000256" key="1">
    <source>
        <dbReference type="ARBA" id="ARBA00006739"/>
    </source>
</evidence>
<protein>
    <submittedName>
        <fullName evidence="4">Glycosyltransferase family 2 protein</fullName>
    </submittedName>
</protein>
<comment type="similarity">
    <text evidence="1">Belongs to the glycosyltransferase 2 family.</text>
</comment>
<organism evidence="4 5">
    <name type="scientific">Sandaracinobacter neustonicus</name>
    <dbReference type="NCBI Taxonomy" id="1715348"/>
    <lineage>
        <taxon>Bacteria</taxon>
        <taxon>Pseudomonadati</taxon>
        <taxon>Pseudomonadota</taxon>
        <taxon>Alphaproteobacteria</taxon>
        <taxon>Sphingomonadales</taxon>
        <taxon>Sphingosinicellaceae</taxon>
        <taxon>Sandaracinobacter</taxon>
    </lineage>
</organism>
<reference evidence="4 5" key="1">
    <citation type="submission" date="2019-06" db="EMBL/GenBank/DDBJ databases">
        <authorList>
            <person name="Lee I."/>
            <person name="Jang G.I."/>
            <person name="Hwang C.Y."/>
        </authorList>
    </citation>
    <scope>NUCLEOTIDE SEQUENCE [LARGE SCALE GENOMIC DNA]</scope>
    <source>
        <strain evidence="4 5">PAMC 28131</strain>
    </source>
</reference>
<dbReference type="PANTHER" id="PTHR43179:SF12">
    <property type="entry name" value="GALACTOFURANOSYLTRANSFERASE GLFT2"/>
    <property type="match status" value="1"/>
</dbReference>
<keyword evidence="2" id="KW-0328">Glycosyltransferase</keyword>
<evidence type="ECO:0000313" key="5">
    <source>
        <dbReference type="Proteomes" id="UP000319897"/>
    </source>
</evidence>
<evidence type="ECO:0000256" key="3">
    <source>
        <dbReference type="ARBA" id="ARBA00022679"/>
    </source>
</evidence>
<dbReference type="SUPFAM" id="SSF53448">
    <property type="entry name" value="Nucleotide-diphospho-sugar transferases"/>
    <property type="match status" value="1"/>
</dbReference>
<accession>A0A501XDL6</accession>